<feature type="compositionally biased region" description="Basic and acidic residues" evidence="1">
    <location>
        <begin position="909"/>
        <end position="921"/>
    </location>
</feature>
<evidence type="ECO:0000256" key="1">
    <source>
        <dbReference type="SAM" id="MobiDB-lite"/>
    </source>
</evidence>
<proteinExistence type="predicted"/>
<feature type="compositionally biased region" description="Basic and acidic residues" evidence="1">
    <location>
        <begin position="305"/>
        <end position="314"/>
    </location>
</feature>
<dbReference type="InParanoid" id="F0VR75"/>
<feature type="compositionally biased region" description="Polar residues" evidence="1">
    <location>
        <begin position="749"/>
        <end position="758"/>
    </location>
</feature>
<sequence length="1527" mass="168135">MVALSLSSSWCGSTLSSTPQKTAVYRRQELQKKMDPPSTPSDCSLPSSPFFPPLVNVCSPEDARDSASQEKQTRNPSFSSETASGCSHSSQTVAKTYPNLRNTIRVSVPLAFDEGQDEGPETRFRRERLVALQKQNLARRRREEARHRGLLAAIERDRSEALAERRKRYQAAKILMERGLAASQCSLSSSSTDTLGSKHGTRFCTSKVQHCSRPPENKSAGNLPGTDTGTVDALCKAKDPVGSSRRGKRTLNGGASSASSPSKPSTRSLHRARVKTGDLPLDRGEAENNDKKCGNGRQPPPYLECEQKEEKPQEKGMPILPFSSVSTAYNLPISQENGHLGHKSLSQVNNVNSHLPPCIPQIPFLALNANRRECHLERAQEGRIFRPCSRKGAGNVDAFPPLRSPYHQRSEEDSSEAVLIDSKDEENPPGFSHSNKRGKTKGATRRLRGEADRRRERLAVSRDQNQSAEKAFQHVCQLDSKGSADIACVAAEDKHSKRQQTCAETGFVEPLQEARSSGDTHEKLLGRDETPDKGGQTEAQDGETHGKDEAKEEETRDHGKVSGDERHASLPDDAFQRTRLLPSRKRIKHKTAFICKHCESCTDKRCRRREPPGNFSKPPSSQMRENLAVTGPQCAASNLNRRDAQKSGDGESFRHRPGRSEEPEGSEDEPSSVMPRTKGERRLSGDHALERRHKSSIEAAHIREGHSKSPHPSHFVSDRSNSVSSSAAIDSDRHREENGPCRRPAENRNVASDASAASSRHEVPTRGDERDLCPGTSAVKVADRRLKTLIQRQLTKCRFPWMSTCSHSPEQSEENRVGIAEADGREKDSQDPHGSGTMFRRPPPSQESAVVGHPTTDSSRLQVRPLSCSCSAKTDFPFFDECNHKVFSRSLRSSRAYDERVSKRVSAPLERRKTYPDESHRIRSRPNSTLSCTREIEDSVSFASSRPASCVSAFNSLDHSNESERDVHFQKAGVSAARVEKKARDGYPPARKPLLVPPIQSRLRHSGAREGGSKNASGLKKETGLPQVSTSSSSSLSGKRNGPQQQATKLSGASAVEKPSRTASSLSSSCSAGASSWSFSPTCSGDCCCACLGNEDGGREGRSYSLRIKHRRACARRDDETGKDAEDAFFAGDDERYRNLGSDSTGEKGRIAYRQHLASVASQNPQRSQRTLRRHAPEIAHQGEGLSFQNRNPSLPLPGACVSVAQGALSSCSSACLRWCSSRGRPACACECVSPLRAPTDRNLCSCSLRMASSEAFRRKAKALEEAERKVEERLLVLDVNEMALEQKRERRWQIHQEELRILLERRRLSELECSAPSQPSTQDKETTQGKTEKLKATGENSQSRNVVPSRPRISSGKTERNHGTQRNSNFPVSSRPVGTKADSSKTGENEKMEDRCVGPDDLSRQGTALPGGKFGAMYQKGDVAQSQDTRSNAPTRCSTESVLVFDTREPHQKQAAANTSELISSDGDGSFQVLQGAKQQEHRASGKTEKQEQRAETRSLRTVTRPSLLRTGSRSQQLRLRPRLPD</sequence>
<dbReference type="RefSeq" id="XP_003886248.1">
    <property type="nucleotide sequence ID" value="XM_003886199.1"/>
</dbReference>
<feature type="compositionally biased region" description="Basic residues" evidence="1">
    <location>
        <begin position="434"/>
        <end position="446"/>
    </location>
</feature>
<feature type="compositionally biased region" description="Basic and acidic residues" evidence="1">
    <location>
        <begin position="677"/>
        <end position="689"/>
    </location>
</feature>
<feature type="compositionally biased region" description="Low complexity" evidence="1">
    <location>
        <begin position="718"/>
        <end position="729"/>
    </location>
</feature>
<dbReference type="EMBL" id="FR823393">
    <property type="protein sequence ID" value="CBZ56223.1"/>
    <property type="molecule type" value="Genomic_DNA"/>
</dbReference>
<feature type="compositionally biased region" description="Basic and acidic residues" evidence="1">
    <location>
        <begin position="280"/>
        <end position="293"/>
    </location>
</feature>
<reference evidence="2" key="1">
    <citation type="submission" date="2011-02" db="EMBL/GenBank/DDBJ databases">
        <authorList>
            <person name="Aslett M."/>
        </authorList>
    </citation>
    <scope>NUCLEOTIDE SEQUENCE</scope>
    <source>
        <strain evidence="2">Liverpool</strain>
    </source>
</reference>
<dbReference type="EMBL" id="LN714487">
    <property type="protein sequence ID" value="CEL70985.1"/>
    <property type="molecule type" value="Genomic_DNA"/>
</dbReference>
<dbReference type="Proteomes" id="UP000007494">
    <property type="component" value="Chromosome XII"/>
</dbReference>
<keyword evidence="4" id="KW-1185">Reference proteome</keyword>
<evidence type="ECO:0000313" key="4">
    <source>
        <dbReference type="Proteomes" id="UP000007494"/>
    </source>
</evidence>
<gene>
    <name evidence="3" type="ORF">BN1204_066480</name>
    <name evidence="2" type="ORF">NCLIV_066480</name>
</gene>
<feature type="compositionally biased region" description="Polar residues" evidence="1">
    <location>
        <begin position="1042"/>
        <end position="1051"/>
    </location>
</feature>
<dbReference type="VEuPathDB" id="ToxoDB:NCLIV_066480"/>
<reference evidence="2" key="2">
    <citation type="submission" date="2011-03" db="EMBL/GenBank/DDBJ databases">
        <title>Comparative genomics and transcriptomics of Neospora caninum and Toxoplasma gondii.</title>
        <authorList>
            <person name="Reid A.J."/>
            <person name="Sohal A."/>
            <person name="Harris D."/>
            <person name="Quail M."/>
            <person name="Sanders M."/>
            <person name="Berriman M."/>
            <person name="Wastling J.M."/>
            <person name="Pain A."/>
        </authorList>
    </citation>
    <scope>NUCLEOTIDE SEQUENCE</scope>
    <source>
        <strain evidence="2">Liverpool</strain>
    </source>
</reference>
<feature type="compositionally biased region" description="Basic and acidic residues" evidence="1">
    <location>
        <begin position="61"/>
        <end position="73"/>
    </location>
</feature>
<feature type="region of interest" description="Disordered" evidence="1">
    <location>
        <begin position="207"/>
        <end position="319"/>
    </location>
</feature>
<organism evidence="2 4">
    <name type="scientific">Neospora caninum (strain Liverpool)</name>
    <dbReference type="NCBI Taxonomy" id="572307"/>
    <lineage>
        <taxon>Eukaryota</taxon>
        <taxon>Sar</taxon>
        <taxon>Alveolata</taxon>
        <taxon>Apicomplexa</taxon>
        <taxon>Conoidasida</taxon>
        <taxon>Coccidia</taxon>
        <taxon>Eucoccidiorida</taxon>
        <taxon>Eimeriorina</taxon>
        <taxon>Sarcocystidae</taxon>
        <taxon>Neospora</taxon>
    </lineage>
</organism>
<feature type="region of interest" description="Disordered" evidence="1">
    <location>
        <begin position="495"/>
        <end position="583"/>
    </location>
</feature>
<reference evidence="4" key="3">
    <citation type="journal article" date="2012" name="PLoS Pathog.">
        <title>Comparative genomics of the apicomplexan parasites Toxoplasma gondii and Neospora caninum: Coccidia differing in host range and transmission strategy.</title>
        <authorList>
            <person name="Reid A.J."/>
            <person name="Vermont S.J."/>
            <person name="Cotton J.A."/>
            <person name="Harris D."/>
            <person name="Hill-Cawthorne G.A."/>
            <person name="Konen-Waisman S."/>
            <person name="Latham S.M."/>
            <person name="Mourier T."/>
            <person name="Norton R."/>
            <person name="Quail M.A."/>
            <person name="Sanders M."/>
            <person name="Shanmugam D."/>
            <person name="Sohal A."/>
            <person name="Wasmuth J.D."/>
            <person name="Brunk B."/>
            <person name="Grigg M.E."/>
            <person name="Howard J.C."/>
            <person name="Parkinson J."/>
            <person name="Roos D.S."/>
            <person name="Trees A.J."/>
            <person name="Berriman M."/>
            <person name="Pain A."/>
            <person name="Wastling J.M."/>
        </authorList>
    </citation>
    <scope>NUCLEOTIDE SEQUENCE [LARGE SCALE GENOMIC DNA]</scope>
    <source>
        <strain evidence="4">Liverpool</strain>
    </source>
</reference>
<feature type="region of interest" description="Disordered" evidence="1">
    <location>
        <begin position="908"/>
        <end position="928"/>
    </location>
</feature>
<name>F0VR75_NEOCL</name>
<feature type="region of interest" description="Disordered" evidence="1">
    <location>
        <begin position="824"/>
        <end position="860"/>
    </location>
</feature>
<dbReference type="OMA" id="CCHENET"/>
<feature type="region of interest" description="Disordered" evidence="1">
    <location>
        <begin position="394"/>
        <end position="468"/>
    </location>
</feature>
<feature type="compositionally biased region" description="Basic and acidic residues" evidence="1">
    <location>
        <begin position="1323"/>
        <end position="1337"/>
    </location>
</feature>
<dbReference type="GeneID" id="13445446"/>
<feature type="region of interest" description="Disordered" evidence="1">
    <location>
        <begin position="604"/>
        <end position="774"/>
    </location>
</feature>
<feature type="compositionally biased region" description="Basic and acidic residues" evidence="1">
    <location>
        <begin position="542"/>
        <end position="576"/>
    </location>
</feature>
<dbReference type="eggNOG" id="ENOG502QZA5">
    <property type="taxonomic scope" value="Eukaryota"/>
</dbReference>
<feature type="compositionally biased region" description="Basic and acidic residues" evidence="1">
    <location>
        <begin position="447"/>
        <end position="460"/>
    </location>
</feature>
<feature type="compositionally biased region" description="Basic and acidic residues" evidence="1">
    <location>
        <begin position="1383"/>
        <end position="1404"/>
    </location>
</feature>
<evidence type="ECO:0000313" key="3">
    <source>
        <dbReference type="EMBL" id="CEL70985.1"/>
    </source>
</evidence>
<evidence type="ECO:0000313" key="2">
    <source>
        <dbReference type="EMBL" id="CBZ56223.1"/>
    </source>
</evidence>
<feature type="compositionally biased region" description="Polar residues" evidence="1">
    <location>
        <begin position="1425"/>
        <end position="1442"/>
    </location>
</feature>
<feature type="compositionally biased region" description="Polar residues" evidence="1">
    <location>
        <begin position="74"/>
        <end position="94"/>
    </location>
</feature>
<feature type="compositionally biased region" description="Basic and acidic residues" evidence="1">
    <location>
        <begin position="730"/>
        <end position="746"/>
    </location>
</feature>
<feature type="compositionally biased region" description="Basic and acidic residues" evidence="1">
    <location>
        <begin position="1480"/>
        <end position="1500"/>
    </location>
</feature>
<feature type="compositionally biased region" description="Basic and acidic residues" evidence="1">
    <location>
        <begin position="26"/>
        <end position="35"/>
    </location>
</feature>
<protein>
    <submittedName>
        <fullName evidence="2">Uncharacterized protein</fullName>
    </submittedName>
</protein>
<feature type="compositionally biased region" description="Basic and acidic residues" evidence="1">
    <location>
        <begin position="640"/>
        <end position="662"/>
    </location>
</feature>
<feature type="region of interest" description="Disordered" evidence="1">
    <location>
        <begin position="979"/>
        <end position="1067"/>
    </location>
</feature>
<reference evidence="3" key="4">
    <citation type="journal article" date="2015" name="PLoS ONE">
        <title>Comprehensive Evaluation of Toxoplasma gondii VEG and Neospora caninum LIV Genomes with Tachyzoite Stage Transcriptome and Proteome Defines Novel Transcript Features.</title>
        <authorList>
            <person name="Ramaprasad A."/>
            <person name="Mourier T."/>
            <person name="Naeem R."/>
            <person name="Malas T.B."/>
            <person name="Moussa E."/>
            <person name="Panigrahi A."/>
            <person name="Vermont S.J."/>
            <person name="Otto T.D."/>
            <person name="Wastling J."/>
            <person name="Pain A."/>
        </authorList>
    </citation>
    <scope>NUCLEOTIDE SEQUENCE</scope>
    <source>
        <strain evidence="3">Liverpool</strain>
    </source>
</reference>
<feature type="compositionally biased region" description="Low complexity" evidence="1">
    <location>
        <begin position="1"/>
        <end position="17"/>
    </location>
</feature>
<feature type="region of interest" description="Disordered" evidence="1">
    <location>
        <begin position="1313"/>
        <end position="1527"/>
    </location>
</feature>
<accession>F0VR75</accession>
<feature type="compositionally biased region" description="Basic and acidic residues" evidence="1">
    <location>
        <begin position="516"/>
        <end position="532"/>
    </location>
</feature>
<feature type="compositionally biased region" description="Basic and acidic residues" evidence="1">
    <location>
        <begin position="759"/>
        <end position="772"/>
    </location>
</feature>
<feature type="region of interest" description="Disordered" evidence="1">
    <location>
        <begin position="1"/>
        <end position="94"/>
    </location>
</feature>
<feature type="compositionally biased region" description="Low complexity" evidence="1">
    <location>
        <begin position="255"/>
        <end position="265"/>
    </location>
</feature>
<dbReference type="OrthoDB" id="10267868at2759"/>